<reference evidence="1 2" key="1">
    <citation type="submission" date="2015-05" db="EMBL/GenBank/DDBJ databases">
        <authorList>
            <person name="Wang D.B."/>
            <person name="Wang M."/>
        </authorList>
    </citation>
    <scope>NUCLEOTIDE SEQUENCE [LARGE SCALE GENOMIC DNA]</scope>
    <source>
        <strain evidence="1">VL1</strain>
    </source>
</reference>
<gene>
    <name evidence="1" type="ORF">BN1708_009559</name>
</gene>
<proteinExistence type="predicted"/>
<sequence length="89" mass="9545">CYCRRLILRRLTKTACSPAHFSKAVAHTRLTASHTDDLRLSTPIPSPSSSTAHPITITIAIVISSPSLATKARIRSLIHQPAGKTDTAS</sequence>
<dbReference type="EMBL" id="CVQH01001336">
    <property type="protein sequence ID" value="CRK00482.1"/>
    <property type="molecule type" value="Genomic_DNA"/>
</dbReference>
<feature type="non-terminal residue" evidence="1">
    <location>
        <position position="1"/>
    </location>
</feature>
<protein>
    <submittedName>
        <fullName evidence="1">Uncharacterized protein</fullName>
    </submittedName>
</protein>
<dbReference type="AlphaFoldDB" id="A0A0G4KIF4"/>
<accession>A0A0G4KIF4</accession>
<name>A0A0G4KIF4_VERLO</name>
<keyword evidence="2" id="KW-1185">Reference proteome</keyword>
<evidence type="ECO:0000313" key="1">
    <source>
        <dbReference type="EMBL" id="CRK00482.1"/>
    </source>
</evidence>
<dbReference type="Proteomes" id="UP000044602">
    <property type="component" value="Unassembled WGS sequence"/>
</dbReference>
<organism evidence="1 2">
    <name type="scientific">Verticillium longisporum</name>
    <name type="common">Verticillium dahliae var. longisporum</name>
    <dbReference type="NCBI Taxonomy" id="100787"/>
    <lineage>
        <taxon>Eukaryota</taxon>
        <taxon>Fungi</taxon>
        <taxon>Dikarya</taxon>
        <taxon>Ascomycota</taxon>
        <taxon>Pezizomycotina</taxon>
        <taxon>Sordariomycetes</taxon>
        <taxon>Hypocreomycetidae</taxon>
        <taxon>Glomerellales</taxon>
        <taxon>Plectosphaerellaceae</taxon>
        <taxon>Verticillium</taxon>
    </lineage>
</organism>
<evidence type="ECO:0000313" key="2">
    <source>
        <dbReference type="Proteomes" id="UP000044602"/>
    </source>
</evidence>